<keyword evidence="2" id="KW-0862">Zinc</keyword>
<feature type="domain" description="Cas12f1-like TNB" evidence="4">
    <location>
        <begin position="302"/>
        <end position="365"/>
    </location>
</feature>
<evidence type="ECO:0000259" key="4">
    <source>
        <dbReference type="Pfam" id="PF07282"/>
    </source>
</evidence>
<keyword evidence="7" id="KW-1185">Reference proteome</keyword>
<dbReference type="KEGG" id="dmm:dnm_085910"/>
<accession>A0A975BVG6</accession>
<evidence type="ECO:0000256" key="3">
    <source>
        <dbReference type="ARBA" id="ARBA00023125"/>
    </source>
</evidence>
<proteinExistence type="predicted"/>
<evidence type="ECO:0000256" key="1">
    <source>
        <dbReference type="ARBA" id="ARBA00022723"/>
    </source>
</evidence>
<dbReference type="PANTHER" id="PTHR36172">
    <property type="match status" value="1"/>
</dbReference>
<dbReference type="GO" id="GO:0003677">
    <property type="term" value="F:DNA binding"/>
    <property type="evidence" value="ECO:0007669"/>
    <property type="project" value="UniProtKB-KW"/>
</dbReference>
<keyword evidence="3" id="KW-0238">DNA-binding</keyword>
<dbReference type="Proteomes" id="UP000663722">
    <property type="component" value="Chromosome"/>
</dbReference>
<dbReference type="GO" id="GO:0046872">
    <property type="term" value="F:metal ion binding"/>
    <property type="evidence" value="ECO:0007669"/>
    <property type="project" value="UniProtKB-KW"/>
</dbReference>
<feature type="domain" description="Transposase putative helix-turn-helix" evidence="5">
    <location>
        <begin position="27"/>
        <end position="56"/>
    </location>
</feature>
<gene>
    <name evidence="6" type="ORF">dnm_085910</name>
</gene>
<dbReference type="EMBL" id="CP061800">
    <property type="protein sequence ID" value="QTA92511.1"/>
    <property type="molecule type" value="Genomic_DNA"/>
</dbReference>
<organism evidence="6 7">
    <name type="scientific">Desulfonema magnum</name>
    <dbReference type="NCBI Taxonomy" id="45655"/>
    <lineage>
        <taxon>Bacteria</taxon>
        <taxon>Pseudomonadati</taxon>
        <taxon>Thermodesulfobacteriota</taxon>
        <taxon>Desulfobacteria</taxon>
        <taxon>Desulfobacterales</taxon>
        <taxon>Desulfococcaceae</taxon>
        <taxon>Desulfonema</taxon>
    </lineage>
</organism>
<dbReference type="Pfam" id="PF12323">
    <property type="entry name" value="HTH_OrfB_IS605"/>
    <property type="match status" value="1"/>
</dbReference>
<evidence type="ECO:0000313" key="7">
    <source>
        <dbReference type="Proteomes" id="UP000663722"/>
    </source>
</evidence>
<reference evidence="6" key="1">
    <citation type="journal article" date="2021" name="Microb. Physiol.">
        <title>Proteogenomic Insights into the Physiology of Marine, Sulfate-Reducing, Filamentous Desulfonema limicola and Desulfonema magnum.</title>
        <authorList>
            <person name="Schnaars V."/>
            <person name="Wohlbrand L."/>
            <person name="Scheve S."/>
            <person name="Hinrichs C."/>
            <person name="Reinhardt R."/>
            <person name="Rabus R."/>
        </authorList>
    </citation>
    <scope>NUCLEOTIDE SEQUENCE</scope>
    <source>
        <strain evidence="6">4be13</strain>
    </source>
</reference>
<name>A0A975BVG6_9BACT</name>
<dbReference type="PANTHER" id="PTHR36172:SF1">
    <property type="entry name" value="RESOLVASE-RELATED"/>
    <property type="match status" value="1"/>
</dbReference>
<keyword evidence="1" id="KW-0479">Metal-binding</keyword>
<dbReference type="NCBIfam" id="NF040570">
    <property type="entry name" value="guided_TnpB"/>
    <property type="match status" value="1"/>
</dbReference>
<dbReference type="InterPro" id="IPR051491">
    <property type="entry name" value="Recombinase/Transposase-rel"/>
</dbReference>
<dbReference type="InterPro" id="IPR021027">
    <property type="entry name" value="Transposase_put_HTH"/>
</dbReference>
<evidence type="ECO:0000313" key="6">
    <source>
        <dbReference type="EMBL" id="QTA92511.1"/>
    </source>
</evidence>
<dbReference type="InterPro" id="IPR010095">
    <property type="entry name" value="Cas12f1-like_TNB"/>
</dbReference>
<protein>
    <submittedName>
        <fullName evidence="6">Transposase IS605 family domain-containing protein</fullName>
    </submittedName>
</protein>
<dbReference type="Pfam" id="PF07282">
    <property type="entry name" value="Cas12f1-like_TNB"/>
    <property type="match status" value="1"/>
</dbReference>
<evidence type="ECO:0000259" key="5">
    <source>
        <dbReference type="Pfam" id="PF12323"/>
    </source>
</evidence>
<dbReference type="AlphaFoldDB" id="A0A975BVG6"/>
<evidence type="ECO:0000256" key="2">
    <source>
        <dbReference type="ARBA" id="ARBA00022833"/>
    </source>
</evidence>
<sequence length="396" mass="45851">MFKIYSPFCMSSLAKCTVSDVTKTKLIRLSPTRGQKRTFKHWTDVSRYVFNQTIDYIRTCIGFTPSWMDIKKDLLKILPEWCDDVPYQVKGIAVKEARQAFFKAKGHPKFRALKNPEQSCFIPKTAIKETGIYPTISGKGLFFHEALPENFKDSRLIWRHEKWWVAVPHTMKLREVENQDSVVALDPGVRSFITFYSPDFSGNIGQGDFSRIRRLCHHLDNLLSKRDKCKNKQKRRSLTKASKKMRGKIRHLISELHFKTAKFLTDNFGVILLPTFETSRMTARAGRKIRKKTVRMMLTFSHYKFKQILKWKAFQTGRTVLDCCEAYTSKTHPQTGEIRNIGGAKWIRLTDGSMADRDIVGARNILLRALVDSPTNFNVCAVDNSSVKKLLRKKDR</sequence>